<name>A0AAW5Q567_9ACTN</name>
<comment type="caution">
    <text evidence="3">The sequence shown here is derived from an EMBL/GenBank/DDBJ whole genome shotgun (WGS) entry which is preliminary data.</text>
</comment>
<organism evidence="3 4">
    <name type="scientific">Dietzia cinnamea</name>
    <dbReference type="NCBI Taxonomy" id="321318"/>
    <lineage>
        <taxon>Bacteria</taxon>
        <taxon>Bacillati</taxon>
        <taxon>Actinomycetota</taxon>
        <taxon>Actinomycetes</taxon>
        <taxon>Mycobacteriales</taxon>
        <taxon>Dietziaceae</taxon>
        <taxon>Dietzia</taxon>
    </lineage>
</organism>
<keyword evidence="2" id="KW-1133">Transmembrane helix</keyword>
<protein>
    <recommendedName>
        <fullName evidence="5">AI-2E family transporter</fullName>
    </recommendedName>
</protein>
<evidence type="ECO:0000313" key="3">
    <source>
        <dbReference type="EMBL" id="MCT2116743.1"/>
    </source>
</evidence>
<dbReference type="RefSeq" id="WP_070720209.1">
    <property type="nucleotide sequence ID" value="NZ_JALXLT010000039.1"/>
</dbReference>
<keyword evidence="2" id="KW-0812">Transmembrane</keyword>
<gene>
    <name evidence="3" type="ORF">M3D93_03095</name>
</gene>
<keyword evidence="2" id="KW-0472">Membrane</keyword>
<dbReference type="AlphaFoldDB" id="A0AAW5Q567"/>
<proteinExistence type="predicted"/>
<dbReference type="EMBL" id="JALXTC010000008">
    <property type="protein sequence ID" value="MCT2116743.1"/>
    <property type="molecule type" value="Genomic_DNA"/>
</dbReference>
<dbReference type="Proteomes" id="UP001206890">
    <property type="component" value="Unassembled WGS sequence"/>
</dbReference>
<sequence>MIIAPVAIAVLLAVMLRPLVDRIPQRVPRAAAALVVVGVLAGTYLFGIVGALFAVPVTAMADTIVRYLAARGGRRAWCARRASGCRRASSRPAASPRSSGPC</sequence>
<evidence type="ECO:0008006" key="5">
    <source>
        <dbReference type="Google" id="ProtNLM"/>
    </source>
</evidence>
<evidence type="ECO:0000256" key="2">
    <source>
        <dbReference type="SAM" id="Phobius"/>
    </source>
</evidence>
<evidence type="ECO:0000256" key="1">
    <source>
        <dbReference type="SAM" id="MobiDB-lite"/>
    </source>
</evidence>
<evidence type="ECO:0000313" key="4">
    <source>
        <dbReference type="Proteomes" id="UP001206890"/>
    </source>
</evidence>
<feature type="region of interest" description="Disordered" evidence="1">
    <location>
        <begin position="83"/>
        <end position="102"/>
    </location>
</feature>
<feature type="transmembrane region" description="Helical" evidence="2">
    <location>
        <begin position="32"/>
        <end position="65"/>
    </location>
</feature>
<reference evidence="3" key="1">
    <citation type="submission" date="2022-04" db="EMBL/GenBank/DDBJ databases">
        <title>Human microbiome associated bacterial genomes.</title>
        <authorList>
            <person name="Sandstrom S."/>
            <person name="Salamzade R."/>
            <person name="Kalan L.R."/>
        </authorList>
    </citation>
    <scope>NUCLEOTIDE SEQUENCE</scope>
    <source>
        <strain evidence="3">P3-SID1762</strain>
    </source>
</reference>
<accession>A0AAW5Q567</accession>